<dbReference type="Gene3D" id="1.50.10.100">
    <property type="entry name" value="Chondroitin AC/alginate lyase"/>
    <property type="match status" value="1"/>
</dbReference>
<evidence type="ECO:0000256" key="1">
    <source>
        <dbReference type="ARBA" id="ARBA00004418"/>
    </source>
</evidence>
<dbReference type="GO" id="GO:0042597">
    <property type="term" value="C:periplasmic space"/>
    <property type="evidence" value="ECO:0007669"/>
    <property type="project" value="UniProtKB-SubCell"/>
</dbReference>
<dbReference type="Pfam" id="PF07940">
    <property type="entry name" value="Hepar_II_III_C"/>
    <property type="match status" value="1"/>
</dbReference>
<reference evidence="7" key="1">
    <citation type="journal article" date="2015" name="PLoS ONE">
        <title>Updated Campylobacter jejuni Capsule PCR Multiplex Typing System and Its Application to Clinical Isolates from South and Southeast Asia.</title>
        <authorList>
            <person name="Poly F."/>
            <person name="Serichantalergs O."/>
            <person name="Kuroiwa J."/>
            <person name="Pootong P."/>
            <person name="Mason C."/>
            <person name="Guerry P."/>
            <person name="Parker C.T."/>
        </authorList>
    </citation>
    <scope>NUCLEOTIDE SEQUENCE</scope>
    <source>
        <strain evidence="7">HS11</strain>
    </source>
</reference>
<feature type="domain" description="Heparinase II/III-like C-terminal" evidence="5">
    <location>
        <begin position="288"/>
        <end position="427"/>
    </location>
</feature>
<keyword evidence="2" id="KW-0732">Signal</keyword>
<dbReference type="Pfam" id="PF16889">
    <property type="entry name" value="Hepar_II_III_N"/>
    <property type="match status" value="1"/>
</dbReference>
<evidence type="ECO:0000259" key="5">
    <source>
        <dbReference type="Pfam" id="PF07940"/>
    </source>
</evidence>
<accession>A0A0U3BZD1</accession>
<evidence type="ECO:0000313" key="7">
    <source>
        <dbReference type="EMBL" id="ALT31923.1"/>
    </source>
</evidence>
<evidence type="ECO:0000256" key="4">
    <source>
        <dbReference type="ARBA" id="ARBA00023239"/>
    </source>
</evidence>
<protein>
    <submittedName>
        <fullName evidence="7">Uncharacterized protein</fullName>
    </submittedName>
</protein>
<feature type="domain" description="Heparin-sulfate lyase N-terminal" evidence="6">
    <location>
        <begin position="26"/>
        <end position="255"/>
    </location>
</feature>
<organism evidence="7">
    <name type="scientific">Campylobacter jejuni subsp. jejuni</name>
    <dbReference type="NCBI Taxonomy" id="32022"/>
    <lineage>
        <taxon>Bacteria</taxon>
        <taxon>Pseudomonadati</taxon>
        <taxon>Campylobacterota</taxon>
        <taxon>Epsilonproteobacteria</taxon>
        <taxon>Campylobacterales</taxon>
        <taxon>Campylobacteraceae</taxon>
        <taxon>Campylobacter</taxon>
    </lineage>
</organism>
<dbReference type="GO" id="GO:0016829">
    <property type="term" value="F:lyase activity"/>
    <property type="evidence" value="ECO:0007669"/>
    <property type="project" value="UniProtKB-KW"/>
</dbReference>
<dbReference type="InterPro" id="IPR008929">
    <property type="entry name" value="Chondroitin_lyas"/>
</dbReference>
<comment type="subcellular location">
    <subcellularLocation>
        <location evidence="1">Periplasm</location>
    </subcellularLocation>
</comment>
<evidence type="ECO:0000259" key="6">
    <source>
        <dbReference type="Pfam" id="PF16889"/>
    </source>
</evidence>
<proteinExistence type="predicted"/>
<sequence length="532" mass="63387">MSEDDLQYLIKNKILRLYDYEDINFNIIDWTYNPYDHTGYIFILHKMEYVLDLAYFFIKTRDEGIKEIIFDILNSWYLSCNDKLDNPWIFHDHATALRAFNISKFLNIMKNYISEDQFLLLQKILAIDVNKLLMDEFYSKNTNHGLDQSLSLYKASFFLEVDNILDIRNVAIERINSELKFAFCDDGGHKENSPAYLYYGVSQVLRALDIGYKYEKENTKIYFPLDLLKKSCLVLGYFVQFNEKMPLIGDTVEFKINNFLLNKISIHNCKEYKNYIYLISNGREGLKPDKDFLFLKNSGYAIVKDFDNKLNLVFKCKHISNYHRHDDDLNFTLFYDNEEWFIDGGLYQYSEKDEFRKYLRSHLSHNLTYPKNFKAHRNLQKSLKTHINNLSSENIYKFEGYSYMFDGFENYRSIEYDKNKLIFTIIDRCKILNKNIAIENNITYVTNFVIPKNKEIVIDKLNKCVKIIGKNKILHLIYQDNIDIHMEENYISRKINTKEKVNILKFIHNGIHLDTVFNLAYSNDFVNYNLGC</sequence>
<keyword evidence="4" id="KW-0456">Lyase</keyword>
<dbReference type="PANTHER" id="PTHR39210">
    <property type="entry name" value="HEPARIN-SULFATE LYASE"/>
    <property type="match status" value="1"/>
</dbReference>
<evidence type="ECO:0000256" key="3">
    <source>
        <dbReference type="ARBA" id="ARBA00022764"/>
    </source>
</evidence>
<dbReference type="EMBL" id="KT868845">
    <property type="protein sequence ID" value="ALT31923.1"/>
    <property type="molecule type" value="Genomic_DNA"/>
</dbReference>
<dbReference type="InterPro" id="IPR031680">
    <property type="entry name" value="Hepar_II_III_N"/>
</dbReference>
<dbReference type="AlphaFoldDB" id="A0A0U3BZD1"/>
<dbReference type="SUPFAM" id="SSF48230">
    <property type="entry name" value="Chondroitin AC/alginate lyase"/>
    <property type="match status" value="1"/>
</dbReference>
<dbReference type="Gene3D" id="2.70.98.70">
    <property type="match status" value="1"/>
</dbReference>
<dbReference type="InterPro" id="IPR012480">
    <property type="entry name" value="Hepar_II_III_C"/>
</dbReference>
<name>A0A0U3BZD1_CAMJU</name>
<evidence type="ECO:0000256" key="2">
    <source>
        <dbReference type="ARBA" id="ARBA00022729"/>
    </source>
</evidence>
<dbReference type="PANTHER" id="PTHR39210:SF1">
    <property type="entry name" value="HEPARIN-SULFATE LYASE"/>
    <property type="match status" value="1"/>
</dbReference>
<keyword evidence="3" id="KW-0574">Periplasm</keyword>